<gene>
    <name evidence="1" type="ORF">CD178_03418</name>
</gene>
<organism evidence="1 2">
    <name type="scientific">Komagataeibacter saccharivorans</name>
    <dbReference type="NCBI Taxonomy" id="265959"/>
    <lineage>
        <taxon>Bacteria</taxon>
        <taxon>Pseudomonadati</taxon>
        <taxon>Pseudomonadota</taxon>
        <taxon>Alphaproteobacteria</taxon>
        <taxon>Acetobacterales</taxon>
        <taxon>Acetobacteraceae</taxon>
        <taxon>Komagataeibacter</taxon>
    </lineage>
</organism>
<dbReference type="KEGG" id="ksc:CD178_03418"/>
<proteinExistence type="predicted"/>
<sequence>MDNFTINMIGIVVPFLALTCLFAAVIGPIANRLARLRKSL</sequence>
<protein>
    <submittedName>
        <fullName evidence="1">Uncharacterized protein</fullName>
    </submittedName>
</protein>
<geneLocation type="plasmid" evidence="1 2">
    <name>unnamed3</name>
</geneLocation>
<accession>A0A347WH19</accession>
<name>A0A347WH19_9PROT</name>
<dbReference type="GeneID" id="98315136"/>
<reference evidence="1 2" key="1">
    <citation type="submission" date="2017-08" db="EMBL/GenBank/DDBJ databases">
        <title>Complete genome sequence of Gluconacetobacter saccharivorans CV1 isolated from Fermented Vinegar.</title>
        <authorList>
            <person name="Kim S.-Y."/>
        </authorList>
    </citation>
    <scope>NUCLEOTIDE SEQUENCE [LARGE SCALE GENOMIC DNA]</scope>
    <source>
        <strain evidence="1 2">CV1</strain>
        <plasmid evidence="1 2">unnamed3</plasmid>
    </source>
</reference>
<dbReference type="AlphaFoldDB" id="A0A347WH19"/>
<evidence type="ECO:0000313" key="2">
    <source>
        <dbReference type="Proteomes" id="UP000264120"/>
    </source>
</evidence>
<dbReference type="RefSeq" id="WP_257997705.1">
    <property type="nucleotide sequence ID" value="NZ_CP023039.1"/>
</dbReference>
<dbReference type="Proteomes" id="UP000264120">
    <property type="component" value="Plasmid unnamed3"/>
</dbReference>
<evidence type="ECO:0000313" key="1">
    <source>
        <dbReference type="EMBL" id="AXY24162.1"/>
    </source>
</evidence>
<keyword evidence="1" id="KW-0614">Plasmid</keyword>
<keyword evidence="2" id="KW-1185">Reference proteome</keyword>
<dbReference type="EMBL" id="CP023039">
    <property type="protein sequence ID" value="AXY24162.1"/>
    <property type="molecule type" value="Genomic_DNA"/>
</dbReference>